<dbReference type="RefSeq" id="WP_201095251.1">
    <property type="nucleotide sequence ID" value="NZ_CP067393.1"/>
</dbReference>
<proteinExistence type="predicted"/>
<dbReference type="NCBIfam" id="TIGR03761">
    <property type="entry name" value="ICE_PFL4669"/>
    <property type="match status" value="1"/>
</dbReference>
<reference evidence="3 4" key="1">
    <citation type="submission" date="2021-01" db="EMBL/GenBank/DDBJ databases">
        <title>Entomomonas sp. F2A isolated from a house cricket (Acheta domesticus).</title>
        <authorList>
            <person name="Spergser J."/>
            <person name="Busse H.-J."/>
        </authorList>
    </citation>
    <scope>NUCLEOTIDE SEQUENCE [LARGE SCALE GENOMIC DNA]</scope>
    <source>
        <strain evidence="3 4">F2A</strain>
    </source>
</reference>
<keyword evidence="4" id="KW-1185">Reference proteome</keyword>
<dbReference type="InterPro" id="IPR014996">
    <property type="entry name" value="AcaB"/>
</dbReference>
<feature type="compositionally biased region" description="Polar residues" evidence="2">
    <location>
        <begin position="259"/>
        <end position="268"/>
    </location>
</feature>
<feature type="region of interest" description="Disordered" evidence="2">
    <location>
        <begin position="244"/>
        <end position="268"/>
    </location>
</feature>
<sequence>MDVTEDDVYIESENRIGPLQSQVVITLHTIQAMKLWEGRKATDPKKRNVIIGLPGFISRLNAIHFTASFDDPYADWDLIKIEDKYNSTRRELSRLINTIKQIKEKRLPKQIKVSENLNINPCELMLISKSPLGFSGAYMLVEYDDFTKGILQLRHLGLIGRTQSEDFINEGSSLMRSFYSVVRNYRNSGATRDDFAANNARARQALERMGELPPKEILEGRKRSEFAPVIKKRKLANIEPVIKDDKTEHSIPQLEANVQLDNDQLNEE</sequence>
<dbReference type="AlphaFoldDB" id="A0A974NHQ7"/>
<evidence type="ECO:0000313" key="4">
    <source>
        <dbReference type="Proteomes" id="UP000595278"/>
    </source>
</evidence>
<feature type="coiled-coil region" evidence="1">
    <location>
        <begin position="78"/>
        <end position="105"/>
    </location>
</feature>
<dbReference type="KEGG" id="eaz:JHT90_06130"/>
<evidence type="ECO:0000256" key="1">
    <source>
        <dbReference type="SAM" id="Coils"/>
    </source>
</evidence>
<evidence type="ECO:0000256" key="2">
    <source>
        <dbReference type="SAM" id="MobiDB-lite"/>
    </source>
</evidence>
<dbReference type="EMBL" id="CP067393">
    <property type="protein sequence ID" value="QQP86815.1"/>
    <property type="molecule type" value="Genomic_DNA"/>
</dbReference>
<dbReference type="Proteomes" id="UP000595278">
    <property type="component" value="Chromosome"/>
</dbReference>
<protein>
    <submittedName>
        <fullName evidence="3">TIGR03761 family integrating conjugative element protein</fullName>
    </submittedName>
</protein>
<accession>A0A974NHQ7</accession>
<organism evidence="3 4">
    <name type="scientific">Entomomonas asaccharolytica</name>
    <dbReference type="NCBI Taxonomy" id="2785331"/>
    <lineage>
        <taxon>Bacteria</taxon>
        <taxon>Pseudomonadati</taxon>
        <taxon>Pseudomonadota</taxon>
        <taxon>Gammaproteobacteria</taxon>
        <taxon>Pseudomonadales</taxon>
        <taxon>Pseudomonadaceae</taxon>
        <taxon>Entomomonas</taxon>
    </lineage>
</organism>
<gene>
    <name evidence="3" type="ORF">JHT90_06130</name>
</gene>
<evidence type="ECO:0000313" key="3">
    <source>
        <dbReference type="EMBL" id="QQP86815.1"/>
    </source>
</evidence>
<dbReference type="Pfam" id="PF08900">
    <property type="entry name" value="AcaB"/>
    <property type="match status" value="1"/>
</dbReference>
<name>A0A974NHQ7_9GAMM</name>
<keyword evidence="1" id="KW-0175">Coiled coil</keyword>